<evidence type="ECO:0000313" key="2">
    <source>
        <dbReference type="EMBL" id="TCV00984.1"/>
    </source>
</evidence>
<evidence type="ECO:0000313" key="3">
    <source>
        <dbReference type="Proteomes" id="UP000295110"/>
    </source>
</evidence>
<proteinExistence type="predicted"/>
<name>A0A4R3VBK1_ROSSA</name>
<dbReference type="Pfam" id="PF09916">
    <property type="entry name" value="DUF2145"/>
    <property type="match status" value="1"/>
</dbReference>
<feature type="signal peptide" evidence="1">
    <location>
        <begin position="1"/>
        <end position="20"/>
    </location>
</feature>
<dbReference type="PIRSF" id="PIRSF028477">
    <property type="entry name" value="UCP028477"/>
    <property type="match status" value="1"/>
</dbReference>
<keyword evidence="1" id="KW-0732">Signal</keyword>
<reference evidence="2 3" key="1">
    <citation type="submission" date="2019-03" db="EMBL/GenBank/DDBJ databases">
        <title>Genomic Encyclopedia of Type Strains, Phase IV (KMG-IV): sequencing the most valuable type-strain genomes for metagenomic binning, comparative biology and taxonomic classification.</title>
        <authorList>
            <person name="Goeker M."/>
        </authorList>
    </citation>
    <scope>NUCLEOTIDE SEQUENCE [LARGE SCALE GENOMIC DNA]</scope>
    <source>
        <strain evidence="2 3">DSM 654</strain>
    </source>
</reference>
<dbReference type="Proteomes" id="UP000295110">
    <property type="component" value="Unassembled WGS sequence"/>
</dbReference>
<sequence>MILRFAAAAALALAAGGAQAGSPPRGCDRSHDITAAQQDRLLRFAAAIREVLAGSGAQAALISRSGTDLSRFGLRYSHAGITLPDGLGSPWAVRQLYYACAEGAPRLFDQGLAGFVSGSDDADVGFVSLLLLPPEAAAPLAAATLDRGLALGLLNARYSANAYPFSPMFQNCNQWVAELIAAATAGSTTREDAQAWLRREGYAPEPVHASPWLMLAGRFVPWLHFGDHPAEQLDAGAVQTSLPASLEAFAMQRWPAARRIEFCHGPQGVLSRDDGEPLPAGCVP</sequence>
<evidence type="ECO:0008006" key="4">
    <source>
        <dbReference type="Google" id="ProtNLM"/>
    </source>
</evidence>
<evidence type="ECO:0000256" key="1">
    <source>
        <dbReference type="SAM" id="SignalP"/>
    </source>
</evidence>
<feature type="chain" id="PRO_5021028214" description="DUF2145 domain-containing protein" evidence="1">
    <location>
        <begin position="21"/>
        <end position="284"/>
    </location>
</feature>
<dbReference type="RefSeq" id="WP_243655648.1">
    <property type="nucleotide sequence ID" value="NZ_CBCSGL010000009.1"/>
</dbReference>
<protein>
    <recommendedName>
        <fullName evidence="4">DUF2145 domain-containing protein</fullName>
    </recommendedName>
</protein>
<accession>A0A4R3VBK1</accession>
<gene>
    <name evidence="2" type="ORF">EV671_1007113</name>
</gene>
<organism evidence="2 3">
    <name type="scientific">Roseateles saccharophilus</name>
    <name type="common">Pseudomonas saccharophila</name>
    <dbReference type="NCBI Taxonomy" id="304"/>
    <lineage>
        <taxon>Bacteria</taxon>
        <taxon>Pseudomonadati</taxon>
        <taxon>Pseudomonadota</taxon>
        <taxon>Betaproteobacteria</taxon>
        <taxon>Burkholderiales</taxon>
        <taxon>Sphaerotilaceae</taxon>
        <taxon>Roseateles</taxon>
    </lineage>
</organism>
<comment type="caution">
    <text evidence="2">The sequence shown here is derived from an EMBL/GenBank/DDBJ whole genome shotgun (WGS) entry which is preliminary data.</text>
</comment>
<dbReference type="InterPro" id="IPR014547">
    <property type="entry name" value="UCP028477"/>
</dbReference>
<dbReference type="AlphaFoldDB" id="A0A4R3VBK1"/>
<keyword evidence="3" id="KW-1185">Reference proteome</keyword>
<dbReference type="EMBL" id="SMBU01000007">
    <property type="protein sequence ID" value="TCV00984.1"/>
    <property type="molecule type" value="Genomic_DNA"/>
</dbReference>